<comment type="caution">
    <text evidence="2">The sequence shown here is derived from an EMBL/GenBank/DDBJ whole genome shotgun (WGS) entry which is preliminary data.</text>
</comment>
<feature type="compositionally biased region" description="Basic and acidic residues" evidence="1">
    <location>
        <begin position="30"/>
        <end position="42"/>
    </location>
</feature>
<evidence type="ECO:0000313" key="2">
    <source>
        <dbReference type="EMBL" id="KAH7543688.1"/>
    </source>
</evidence>
<dbReference type="EMBL" id="JAFEMO010000015">
    <property type="protein sequence ID" value="KAH7543688.1"/>
    <property type="molecule type" value="Genomic_DNA"/>
</dbReference>
<dbReference type="Proteomes" id="UP000827721">
    <property type="component" value="Unassembled WGS sequence"/>
</dbReference>
<feature type="compositionally biased region" description="Basic residues" evidence="1">
    <location>
        <begin position="159"/>
        <end position="173"/>
    </location>
</feature>
<feature type="region of interest" description="Disordered" evidence="1">
    <location>
        <begin position="1"/>
        <end position="217"/>
    </location>
</feature>
<evidence type="ECO:0000313" key="3">
    <source>
        <dbReference type="Proteomes" id="UP000827721"/>
    </source>
</evidence>
<sequence length="409" mass="44571">MSEPGEESPDWLRSFQAPTLSTMTLSSDSDSSHSDSHSMEEKIDCEEPSVPDSSQLPLPDKGIVIGESGTESPSHDVCKAKSLKDQLKVDHTSTKKKKRQGDADDVKVTKKVVSEKHVEAHAPKTSVWELSSDAEEEFTLQKKEEDDDSALIGREGKSPTKKSSKGKSPKKGPKLTGHSPKKEKDVNNNMKIKGNDGNETVEEDISEKRTEPRASTSTLPLVLSEKVQRTKALVECEGDSIDLSGDMGAVGRIVIPDTANGSHEMYLDLKGMNHIQNSNNSFQDILCNFVILLQVSFGQSEAKIEAIMNDFIQLKPLSNVYEAETMVEGTLEGFSFDSEDEADKIAKATSHPTDQNDGVEVQTNGKTKTKAEKSSGTARKRGTSVGGKSQPPKKVRKKTVVSKKAKAKK</sequence>
<reference evidence="2 3" key="1">
    <citation type="submission" date="2021-02" db="EMBL/GenBank/DDBJ databases">
        <title>Plant Genome Project.</title>
        <authorList>
            <person name="Zhang R.-G."/>
        </authorList>
    </citation>
    <scope>NUCLEOTIDE SEQUENCE [LARGE SCALE GENOMIC DNA]</scope>
    <source>
        <tissue evidence="2">Leaves</tissue>
    </source>
</reference>
<keyword evidence="3" id="KW-1185">Reference proteome</keyword>
<feature type="compositionally biased region" description="Polar residues" evidence="1">
    <location>
        <begin position="350"/>
        <end position="366"/>
    </location>
</feature>
<dbReference type="PANTHER" id="PTHR34810:SF1">
    <property type="entry name" value="DNA-BINDING PROTEIN BIN4"/>
    <property type="match status" value="1"/>
</dbReference>
<dbReference type="PANTHER" id="PTHR34810">
    <property type="entry name" value="DNA-BINDING PROTEIN BIN4"/>
    <property type="match status" value="1"/>
</dbReference>
<dbReference type="InterPro" id="IPR033246">
    <property type="entry name" value="BIN4"/>
</dbReference>
<accession>A0ABQ8H0G4</accession>
<feature type="compositionally biased region" description="Basic and acidic residues" evidence="1">
    <location>
        <begin position="100"/>
        <end position="122"/>
    </location>
</feature>
<name>A0ABQ8H0G4_9ROSI</name>
<feature type="compositionally biased region" description="Basic residues" evidence="1">
    <location>
        <begin position="391"/>
        <end position="409"/>
    </location>
</feature>
<evidence type="ECO:0000256" key="1">
    <source>
        <dbReference type="SAM" id="MobiDB-lite"/>
    </source>
</evidence>
<feature type="compositionally biased region" description="Low complexity" evidence="1">
    <location>
        <begin position="19"/>
        <end position="29"/>
    </location>
</feature>
<proteinExistence type="predicted"/>
<evidence type="ECO:0008006" key="4">
    <source>
        <dbReference type="Google" id="ProtNLM"/>
    </source>
</evidence>
<feature type="region of interest" description="Disordered" evidence="1">
    <location>
        <begin position="348"/>
        <end position="409"/>
    </location>
</feature>
<gene>
    <name evidence="2" type="ORF">JRO89_XS15G0000800</name>
</gene>
<organism evidence="2 3">
    <name type="scientific">Xanthoceras sorbifolium</name>
    <dbReference type="NCBI Taxonomy" id="99658"/>
    <lineage>
        <taxon>Eukaryota</taxon>
        <taxon>Viridiplantae</taxon>
        <taxon>Streptophyta</taxon>
        <taxon>Embryophyta</taxon>
        <taxon>Tracheophyta</taxon>
        <taxon>Spermatophyta</taxon>
        <taxon>Magnoliopsida</taxon>
        <taxon>eudicotyledons</taxon>
        <taxon>Gunneridae</taxon>
        <taxon>Pentapetalae</taxon>
        <taxon>rosids</taxon>
        <taxon>malvids</taxon>
        <taxon>Sapindales</taxon>
        <taxon>Sapindaceae</taxon>
        <taxon>Xanthoceroideae</taxon>
        <taxon>Xanthoceras</taxon>
    </lineage>
</organism>
<feature type="compositionally biased region" description="Basic and acidic residues" evidence="1">
    <location>
        <begin position="73"/>
        <end position="93"/>
    </location>
</feature>
<protein>
    <recommendedName>
        <fullName evidence="4">DNA-binding protein BIN4</fullName>
    </recommendedName>
</protein>